<dbReference type="CDD" id="cd14342">
    <property type="entry name" value="UBA_TAP-C"/>
    <property type="match status" value="1"/>
</dbReference>
<keyword evidence="4" id="KW-1185">Reference proteome</keyword>
<accession>A0A183TT46</accession>
<dbReference type="InterPro" id="IPR005637">
    <property type="entry name" value="TAP_C_dom"/>
</dbReference>
<organism evidence="5">
    <name type="scientific">Schistocephalus solidus</name>
    <name type="common">Tapeworm</name>
    <dbReference type="NCBI Taxonomy" id="70667"/>
    <lineage>
        <taxon>Eukaryota</taxon>
        <taxon>Metazoa</taxon>
        <taxon>Spiralia</taxon>
        <taxon>Lophotrochozoa</taxon>
        <taxon>Platyhelminthes</taxon>
        <taxon>Cestoda</taxon>
        <taxon>Eucestoda</taxon>
        <taxon>Diphyllobothriidea</taxon>
        <taxon>Diphyllobothriidae</taxon>
        <taxon>Schistocephalus</taxon>
    </lineage>
</organism>
<sequence>MTADKEGTHYNRHGRRQDATIDSVNHSHEKRHSGVIQRAIEEWTKRSSKDGDAGAVGSASVNTVVGTVATPGGVGDGVGSSAVSEDEFMVKIAALSAGTGMKREFSRQCLEECAWSLDLAFEAFRRVREAGMLPEAAVSE</sequence>
<dbReference type="STRING" id="70667.A0A183TT46"/>
<dbReference type="EMBL" id="UYSU01048510">
    <property type="protein sequence ID" value="VDM06030.1"/>
    <property type="molecule type" value="Genomic_DNA"/>
</dbReference>
<dbReference type="SUPFAM" id="SSF46934">
    <property type="entry name" value="UBA-like"/>
    <property type="match status" value="1"/>
</dbReference>
<feature type="domain" description="TAP-C" evidence="2">
    <location>
        <begin position="86"/>
        <end position="140"/>
    </location>
</feature>
<name>A0A183TT46_SCHSO</name>
<evidence type="ECO:0000313" key="3">
    <source>
        <dbReference type="EMBL" id="VDM06030.1"/>
    </source>
</evidence>
<dbReference type="Proteomes" id="UP000275846">
    <property type="component" value="Unassembled WGS sequence"/>
</dbReference>
<dbReference type="SMART" id="SM00804">
    <property type="entry name" value="TAP_C"/>
    <property type="match status" value="1"/>
</dbReference>
<evidence type="ECO:0000259" key="2">
    <source>
        <dbReference type="PROSITE" id="PS51281"/>
    </source>
</evidence>
<dbReference type="GO" id="GO:0051028">
    <property type="term" value="P:mRNA transport"/>
    <property type="evidence" value="ECO:0007669"/>
    <property type="project" value="InterPro"/>
</dbReference>
<evidence type="ECO:0000256" key="1">
    <source>
        <dbReference type="SAM" id="MobiDB-lite"/>
    </source>
</evidence>
<dbReference type="InterPro" id="IPR009060">
    <property type="entry name" value="UBA-like_sf"/>
</dbReference>
<dbReference type="Gene3D" id="1.10.8.10">
    <property type="entry name" value="DNA helicase RuvA subunit, C-terminal domain"/>
    <property type="match status" value="1"/>
</dbReference>
<protein>
    <submittedName>
        <fullName evidence="5">TAP-C domain-containing protein</fullName>
    </submittedName>
</protein>
<gene>
    <name evidence="3" type="ORF">SSLN_LOCUS19644</name>
</gene>
<dbReference type="Pfam" id="PF03943">
    <property type="entry name" value="TAP_C"/>
    <property type="match status" value="1"/>
</dbReference>
<dbReference type="WBParaSite" id="SSLN_0002037601-mRNA-1">
    <property type="protein sequence ID" value="SSLN_0002037601-mRNA-1"/>
    <property type="gene ID" value="SSLN_0002037601"/>
</dbReference>
<reference evidence="3 4" key="2">
    <citation type="submission" date="2018-11" db="EMBL/GenBank/DDBJ databases">
        <authorList>
            <consortium name="Pathogen Informatics"/>
        </authorList>
    </citation>
    <scope>NUCLEOTIDE SEQUENCE [LARGE SCALE GENOMIC DNA]</scope>
    <source>
        <strain evidence="3 4">NST_G2</strain>
    </source>
</reference>
<dbReference type="AlphaFoldDB" id="A0A183TT46"/>
<evidence type="ECO:0000313" key="4">
    <source>
        <dbReference type="Proteomes" id="UP000275846"/>
    </source>
</evidence>
<feature type="region of interest" description="Disordered" evidence="1">
    <location>
        <begin position="1"/>
        <end position="37"/>
    </location>
</feature>
<dbReference type="GO" id="GO:0005634">
    <property type="term" value="C:nucleus"/>
    <property type="evidence" value="ECO:0007669"/>
    <property type="project" value="InterPro"/>
</dbReference>
<proteinExistence type="predicted"/>
<dbReference type="PROSITE" id="PS51281">
    <property type="entry name" value="TAP_C"/>
    <property type="match status" value="1"/>
</dbReference>
<reference evidence="5" key="1">
    <citation type="submission" date="2016-06" db="UniProtKB">
        <authorList>
            <consortium name="WormBaseParasite"/>
        </authorList>
    </citation>
    <scope>IDENTIFICATION</scope>
</reference>
<evidence type="ECO:0000313" key="5">
    <source>
        <dbReference type="WBParaSite" id="SSLN_0002037601-mRNA-1"/>
    </source>
</evidence>
<dbReference type="OrthoDB" id="25872at2759"/>